<dbReference type="SMART" id="SM00314">
    <property type="entry name" value="RA"/>
    <property type="match status" value="1"/>
</dbReference>
<protein>
    <submittedName>
        <fullName evidence="6">Ral guanine nucleotide dissociation stimulator-like 1</fullName>
    </submittedName>
</protein>
<evidence type="ECO:0000256" key="2">
    <source>
        <dbReference type="PROSITE-ProRule" id="PRU00168"/>
    </source>
</evidence>
<dbReference type="GO" id="GO:0005085">
    <property type="term" value="F:guanyl-nucleotide exchange factor activity"/>
    <property type="evidence" value="ECO:0007669"/>
    <property type="project" value="UniProtKB-KW"/>
</dbReference>
<dbReference type="SMART" id="SM00147">
    <property type="entry name" value="RasGEF"/>
    <property type="match status" value="1"/>
</dbReference>
<dbReference type="PROSITE" id="PS50200">
    <property type="entry name" value="RA"/>
    <property type="match status" value="1"/>
</dbReference>
<evidence type="ECO:0000313" key="7">
    <source>
        <dbReference type="Proteomes" id="UP000424527"/>
    </source>
</evidence>
<proteinExistence type="predicted"/>
<dbReference type="CDD" id="cd17210">
    <property type="entry name" value="RA_RGL"/>
    <property type="match status" value="1"/>
</dbReference>
<dbReference type="GO" id="GO:0005886">
    <property type="term" value="C:plasma membrane"/>
    <property type="evidence" value="ECO:0007669"/>
    <property type="project" value="TreeGrafter"/>
</dbReference>
<feature type="domain" description="Ras-GEF" evidence="4">
    <location>
        <begin position="206"/>
        <end position="455"/>
    </location>
</feature>
<dbReference type="PANTHER" id="PTHR23113">
    <property type="entry name" value="GUANINE NUCLEOTIDE EXCHANGE FACTOR"/>
    <property type="match status" value="1"/>
</dbReference>
<dbReference type="SUPFAM" id="SSF54236">
    <property type="entry name" value="Ubiquitin-like"/>
    <property type="match status" value="1"/>
</dbReference>
<dbReference type="PANTHER" id="PTHR23113:SF199">
    <property type="entry name" value="RAL GUANINE NUCLEOTIDE DISSOCIATION STIMULATOR-LIKE 1"/>
    <property type="match status" value="1"/>
</dbReference>
<feature type="compositionally biased region" description="Low complexity" evidence="3">
    <location>
        <begin position="538"/>
        <end position="564"/>
    </location>
</feature>
<comment type="caution">
    <text evidence="6">The sequence shown here is derived from an EMBL/GenBank/DDBJ whole genome shotgun (WGS) entry which is preliminary data.</text>
</comment>
<dbReference type="InterPro" id="IPR029071">
    <property type="entry name" value="Ubiquitin-like_domsf"/>
</dbReference>
<organism evidence="6 7">
    <name type="scientific">Larimichthys crocea</name>
    <name type="common">Large yellow croaker</name>
    <name type="synonym">Pseudosciaena crocea</name>
    <dbReference type="NCBI Taxonomy" id="215358"/>
    <lineage>
        <taxon>Eukaryota</taxon>
        <taxon>Metazoa</taxon>
        <taxon>Chordata</taxon>
        <taxon>Craniata</taxon>
        <taxon>Vertebrata</taxon>
        <taxon>Euteleostomi</taxon>
        <taxon>Actinopterygii</taxon>
        <taxon>Neopterygii</taxon>
        <taxon>Teleostei</taxon>
        <taxon>Neoteleostei</taxon>
        <taxon>Acanthomorphata</taxon>
        <taxon>Eupercaria</taxon>
        <taxon>Sciaenidae</taxon>
        <taxon>Larimichthys</taxon>
    </lineage>
</organism>
<dbReference type="InterPro" id="IPR008937">
    <property type="entry name" value="Ras-like_GEF"/>
</dbReference>
<evidence type="ECO:0000259" key="4">
    <source>
        <dbReference type="PROSITE" id="PS50009"/>
    </source>
</evidence>
<feature type="region of interest" description="Disordered" evidence="3">
    <location>
        <begin position="483"/>
        <end position="594"/>
    </location>
</feature>
<dbReference type="Gene3D" id="3.10.20.90">
    <property type="entry name" value="Phosphatidylinositol 3-kinase Catalytic Subunit, Chain A, domain 1"/>
    <property type="match status" value="1"/>
</dbReference>
<accession>A0A6G0ISQ9</accession>
<dbReference type="FunFam" id="3.10.20.90:FF:000042">
    <property type="entry name" value="Ral guanine nucleotide dissociation stimulator isoform 1"/>
    <property type="match status" value="1"/>
</dbReference>
<dbReference type="Pfam" id="PF00788">
    <property type="entry name" value="RA"/>
    <property type="match status" value="1"/>
</dbReference>
<dbReference type="Proteomes" id="UP000424527">
    <property type="component" value="Unassembled WGS sequence"/>
</dbReference>
<dbReference type="InterPro" id="IPR001895">
    <property type="entry name" value="RASGEF_cat_dom"/>
</dbReference>
<feature type="compositionally biased region" description="Low complexity" evidence="3">
    <location>
        <begin position="499"/>
        <end position="523"/>
    </location>
</feature>
<dbReference type="Pfam" id="PF00617">
    <property type="entry name" value="RasGEF"/>
    <property type="match status" value="1"/>
</dbReference>
<dbReference type="InterPro" id="IPR000159">
    <property type="entry name" value="RA_dom"/>
</dbReference>
<feature type="domain" description="Ras-associating" evidence="5">
    <location>
        <begin position="600"/>
        <end position="687"/>
    </location>
</feature>
<gene>
    <name evidence="6" type="ORF">D5F01_LYC07227</name>
</gene>
<evidence type="ECO:0000259" key="5">
    <source>
        <dbReference type="PROSITE" id="PS50200"/>
    </source>
</evidence>
<dbReference type="GO" id="GO:0007265">
    <property type="term" value="P:Ras protein signal transduction"/>
    <property type="evidence" value="ECO:0007669"/>
    <property type="project" value="TreeGrafter"/>
</dbReference>
<dbReference type="EMBL" id="REGW02000007">
    <property type="protein sequence ID" value="KAE8294276.1"/>
    <property type="molecule type" value="Genomic_DNA"/>
</dbReference>
<sequence>MKETLNMKFAWKTKMSSVQDWGEEVEEGAIYNVTLKRVQIQQAANKGARWLGAEGDRLPPGHTVRQLETCKIRKPLPGTQTVLQLLLNSYGSVEENEPDTGRCRSSENTGAIRNALASILRAWLDQCPEDFQEPPDYPCLHRLMDYLRRALPGSEALRRAEGLLEQLQSQANMDDTDAGFHGNSSFCLGEEEEVEIEVQEDFLSFDADLVAEQLTYMDAVVPHHCLGSIWSQRDKKHNKHSAPTIRATITQFNAVAACVVSTVLKHKQIRPHVRARVIQRWIDIAQECRIRKNFSSLRAIVSALQSNPLYRLKRAWACVHKDSMQTFEELSDIFSDHNNYLTSRELLMREGTSKFASLESCAKEHQKRTHKRLQLQREMDLTMLDTALPDLVEGGLINFEKRRREFEVIAQIKLLQSACNSYCLTPEATFLRWFKSQIQLSEEESYALSCEIEGLGDSSPTSPKPRKSMVKRLSLLFLGTDSNAASSPVREMPRSPPTGSSGESMDSVSVSSSDSSSPSDSEGLTPTHTSDSQQNKLSESSSCTSLHSMDTSSSTASVSMTPASPSLPGPPCTHRRCVSLTPLTPTSPSQTPAYNTQAQDACIIRVSLEQGNGNLYKSILLTNQDKTPAVVSRAMAKHNLEVEPEEGYELVQVISEDRELVIPDNANVFYAMNTSANFDFLLRERGSSGRTVQLRSRCSSTLPRTQHRSSLSLRLSKVTL</sequence>
<evidence type="ECO:0000256" key="1">
    <source>
        <dbReference type="ARBA" id="ARBA00022658"/>
    </source>
</evidence>
<name>A0A6G0ISQ9_LARCR</name>
<keyword evidence="7" id="KW-1185">Reference proteome</keyword>
<evidence type="ECO:0000313" key="6">
    <source>
        <dbReference type="EMBL" id="KAE8294276.1"/>
    </source>
</evidence>
<dbReference type="InterPro" id="IPR036964">
    <property type="entry name" value="RASGEF_cat_dom_sf"/>
</dbReference>
<dbReference type="InterPro" id="IPR023578">
    <property type="entry name" value="Ras_GEF_dom_sf"/>
</dbReference>
<dbReference type="Gene3D" id="1.20.870.10">
    <property type="entry name" value="Son of sevenless (SoS) protein Chain: S domain 1"/>
    <property type="match status" value="1"/>
</dbReference>
<reference evidence="6 7" key="1">
    <citation type="submission" date="2019-07" db="EMBL/GenBank/DDBJ databases">
        <title>Chromosome genome assembly for large yellow croaker.</title>
        <authorList>
            <person name="Xiao S."/>
        </authorList>
    </citation>
    <scope>NUCLEOTIDE SEQUENCE [LARGE SCALE GENOMIC DNA]</scope>
    <source>
        <strain evidence="6">JMULYC20181020</strain>
        <tissue evidence="6">Muscle</tissue>
    </source>
</reference>
<dbReference type="AlphaFoldDB" id="A0A6G0ISQ9"/>
<keyword evidence="1 2" id="KW-0344">Guanine-nucleotide releasing factor</keyword>
<dbReference type="InterPro" id="IPR030748">
    <property type="entry name" value="RGL1_RA"/>
</dbReference>
<evidence type="ECO:0000256" key="3">
    <source>
        <dbReference type="SAM" id="MobiDB-lite"/>
    </source>
</evidence>
<dbReference type="PROSITE" id="PS50009">
    <property type="entry name" value="RASGEF_CAT"/>
    <property type="match status" value="1"/>
</dbReference>
<dbReference type="Gene3D" id="1.10.840.10">
    <property type="entry name" value="Ras guanine-nucleotide exchange factors catalytic domain"/>
    <property type="match status" value="1"/>
</dbReference>
<feature type="compositionally biased region" description="Low complexity" evidence="3">
    <location>
        <begin position="579"/>
        <end position="592"/>
    </location>
</feature>
<dbReference type="SUPFAM" id="SSF48366">
    <property type="entry name" value="Ras GEF"/>
    <property type="match status" value="1"/>
</dbReference>
<feature type="compositionally biased region" description="Polar residues" evidence="3">
    <location>
        <begin position="524"/>
        <end position="537"/>
    </location>
</feature>
<dbReference type="CDD" id="cd00155">
    <property type="entry name" value="RasGEF"/>
    <property type="match status" value="1"/>
</dbReference>